<dbReference type="InterPro" id="IPR035965">
    <property type="entry name" value="PAS-like_dom_sf"/>
</dbReference>
<dbReference type="InterPro" id="IPR001610">
    <property type="entry name" value="PAC"/>
</dbReference>
<dbReference type="Pfam" id="PF08447">
    <property type="entry name" value="PAS_3"/>
    <property type="match status" value="2"/>
</dbReference>
<dbReference type="Pfam" id="PF02518">
    <property type="entry name" value="HATPase_c"/>
    <property type="match status" value="1"/>
</dbReference>
<dbReference type="PROSITE" id="PS50109">
    <property type="entry name" value="HIS_KIN"/>
    <property type="match status" value="1"/>
</dbReference>
<dbReference type="SMART" id="SM00387">
    <property type="entry name" value="HATPase_c"/>
    <property type="match status" value="1"/>
</dbReference>
<dbReference type="InterPro" id="IPR004358">
    <property type="entry name" value="Sig_transdc_His_kin-like_C"/>
</dbReference>
<feature type="region of interest" description="Disordered" evidence="8">
    <location>
        <begin position="1"/>
        <end position="27"/>
    </location>
</feature>
<evidence type="ECO:0000256" key="6">
    <source>
        <dbReference type="ARBA" id="ARBA00023012"/>
    </source>
</evidence>
<dbReference type="SUPFAM" id="SSF47384">
    <property type="entry name" value="Homodimeric domain of signal transducing histidine kinase"/>
    <property type="match status" value="1"/>
</dbReference>
<keyword evidence="3" id="KW-0597">Phosphoprotein</keyword>
<gene>
    <name evidence="12" type="ORF">NEA10_20245</name>
</gene>
<proteinExistence type="predicted"/>
<dbReference type="PANTHER" id="PTHR43304:SF1">
    <property type="entry name" value="PAC DOMAIN-CONTAINING PROTEIN"/>
    <property type="match status" value="1"/>
</dbReference>
<evidence type="ECO:0000259" key="10">
    <source>
        <dbReference type="PROSITE" id="PS50112"/>
    </source>
</evidence>
<dbReference type="Proteomes" id="UP001056708">
    <property type="component" value="Chromosome"/>
</dbReference>
<feature type="domain" description="PAS" evidence="10">
    <location>
        <begin position="30"/>
        <end position="83"/>
    </location>
</feature>
<dbReference type="PRINTS" id="PR00344">
    <property type="entry name" value="BCTRLSENSOR"/>
</dbReference>
<dbReference type="SMART" id="SM00065">
    <property type="entry name" value="GAF"/>
    <property type="match status" value="1"/>
</dbReference>
<reference evidence="12" key="1">
    <citation type="submission" date="2022-06" db="EMBL/GenBank/DDBJ databases">
        <title>Genome sequence of Phormidium yuhuli AB48 isolated from an industrial photobioreactor environment.</title>
        <authorList>
            <person name="Qiu Y."/>
            <person name="Noonan A.J.C."/>
            <person name="Dofher K."/>
            <person name="Koch M."/>
            <person name="Kieft B."/>
            <person name="Lin X."/>
            <person name="Ziels R.M."/>
            <person name="Hallam S.J."/>
        </authorList>
    </citation>
    <scope>NUCLEOTIDE SEQUENCE</scope>
    <source>
        <strain evidence="12">AB48</strain>
    </source>
</reference>
<protein>
    <recommendedName>
        <fullName evidence="2">histidine kinase</fullName>
        <ecNumber evidence="2">2.7.13.3</ecNumber>
    </recommendedName>
</protein>
<dbReference type="PROSITE" id="PS50113">
    <property type="entry name" value="PAC"/>
    <property type="match status" value="1"/>
</dbReference>
<dbReference type="CDD" id="cd00082">
    <property type="entry name" value="HisKA"/>
    <property type="match status" value="1"/>
</dbReference>
<evidence type="ECO:0000256" key="4">
    <source>
        <dbReference type="ARBA" id="ARBA00022679"/>
    </source>
</evidence>
<dbReference type="Pfam" id="PF01590">
    <property type="entry name" value="GAF"/>
    <property type="match status" value="1"/>
</dbReference>
<dbReference type="InterPro" id="IPR036890">
    <property type="entry name" value="HATPase_C_sf"/>
</dbReference>
<dbReference type="EMBL" id="CP098611">
    <property type="protein sequence ID" value="USR91123.1"/>
    <property type="molecule type" value="Genomic_DNA"/>
</dbReference>
<dbReference type="Pfam" id="PF13426">
    <property type="entry name" value="PAS_9"/>
    <property type="match status" value="1"/>
</dbReference>
<dbReference type="Gene3D" id="1.10.287.130">
    <property type="match status" value="1"/>
</dbReference>
<evidence type="ECO:0000256" key="8">
    <source>
        <dbReference type="SAM" id="MobiDB-lite"/>
    </source>
</evidence>
<dbReference type="Gene3D" id="3.30.450.20">
    <property type="entry name" value="PAS domain"/>
    <property type="match status" value="4"/>
</dbReference>
<keyword evidence="13" id="KW-1185">Reference proteome</keyword>
<comment type="catalytic activity">
    <reaction evidence="1">
        <text>ATP + protein L-histidine = ADP + protein N-phospho-L-histidine.</text>
        <dbReference type="EC" id="2.7.13.3"/>
    </reaction>
</comment>
<feature type="domain" description="PAS" evidence="10">
    <location>
        <begin position="392"/>
        <end position="462"/>
    </location>
</feature>
<evidence type="ECO:0000256" key="5">
    <source>
        <dbReference type="ARBA" id="ARBA00022777"/>
    </source>
</evidence>
<organism evidence="12 13">
    <name type="scientific">Phormidium yuhuli AB48</name>
    <dbReference type="NCBI Taxonomy" id="2940671"/>
    <lineage>
        <taxon>Bacteria</taxon>
        <taxon>Bacillati</taxon>
        <taxon>Cyanobacteriota</taxon>
        <taxon>Cyanophyceae</taxon>
        <taxon>Oscillatoriophycideae</taxon>
        <taxon>Oscillatoriales</taxon>
        <taxon>Oscillatoriaceae</taxon>
        <taxon>Phormidium</taxon>
        <taxon>Phormidium yuhuli</taxon>
    </lineage>
</organism>
<dbReference type="InterPro" id="IPR000700">
    <property type="entry name" value="PAS-assoc_C"/>
</dbReference>
<dbReference type="InterPro" id="IPR052162">
    <property type="entry name" value="Sensor_kinase/Photoreceptor"/>
</dbReference>
<feature type="coiled-coil region" evidence="7">
    <location>
        <begin position="667"/>
        <end position="714"/>
    </location>
</feature>
<dbReference type="NCBIfam" id="TIGR00229">
    <property type="entry name" value="sensory_box"/>
    <property type="match status" value="3"/>
</dbReference>
<keyword evidence="7" id="KW-0175">Coiled coil</keyword>
<dbReference type="InterPro" id="IPR036097">
    <property type="entry name" value="HisK_dim/P_sf"/>
</dbReference>
<dbReference type="Gene3D" id="3.30.450.40">
    <property type="match status" value="1"/>
</dbReference>
<evidence type="ECO:0000313" key="12">
    <source>
        <dbReference type="EMBL" id="USR91123.1"/>
    </source>
</evidence>
<dbReference type="InterPro" id="IPR003661">
    <property type="entry name" value="HisK_dim/P_dom"/>
</dbReference>
<dbReference type="EC" id="2.7.13.3" evidence="2"/>
<evidence type="ECO:0000313" key="13">
    <source>
        <dbReference type="Proteomes" id="UP001056708"/>
    </source>
</evidence>
<accession>A0ABY5APJ9</accession>
<feature type="domain" description="Histidine kinase" evidence="9">
    <location>
        <begin position="723"/>
        <end position="981"/>
    </location>
</feature>
<keyword evidence="4" id="KW-0808">Transferase</keyword>
<dbReference type="InterPro" id="IPR005467">
    <property type="entry name" value="His_kinase_dom"/>
</dbReference>
<dbReference type="SUPFAM" id="SSF55785">
    <property type="entry name" value="PYP-like sensor domain (PAS domain)"/>
    <property type="match status" value="4"/>
</dbReference>
<dbReference type="SMART" id="SM00086">
    <property type="entry name" value="PAC"/>
    <property type="match status" value="3"/>
</dbReference>
<dbReference type="RefSeq" id="WP_252663154.1">
    <property type="nucleotide sequence ID" value="NZ_CP098611.1"/>
</dbReference>
<name>A0ABY5APJ9_9CYAN</name>
<evidence type="ECO:0000256" key="3">
    <source>
        <dbReference type="ARBA" id="ARBA00022553"/>
    </source>
</evidence>
<dbReference type="InterPro" id="IPR003594">
    <property type="entry name" value="HATPase_dom"/>
</dbReference>
<dbReference type="SUPFAM" id="SSF55874">
    <property type="entry name" value="ATPase domain of HSP90 chaperone/DNA topoisomerase II/histidine kinase"/>
    <property type="match status" value="1"/>
</dbReference>
<feature type="domain" description="PAC" evidence="11">
    <location>
        <begin position="347"/>
        <end position="398"/>
    </location>
</feature>
<dbReference type="InterPro" id="IPR029016">
    <property type="entry name" value="GAF-like_dom_sf"/>
</dbReference>
<keyword evidence="5" id="KW-0418">Kinase</keyword>
<dbReference type="CDD" id="cd00130">
    <property type="entry name" value="PAS"/>
    <property type="match status" value="3"/>
</dbReference>
<dbReference type="SUPFAM" id="SSF55781">
    <property type="entry name" value="GAF domain-like"/>
    <property type="match status" value="1"/>
</dbReference>
<dbReference type="Pfam" id="PF00512">
    <property type="entry name" value="HisKA"/>
    <property type="match status" value="1"/>
</dbReference>
<evidence type="ECO:0000256" key="7">
    <source>
        <dbReference type="SAM" id="Coils"/>
    </source>
</evidence>
<dbReference type="SMART" id="SM00388">
    <property type="entry name" value="HisKA"/>
    <property type="match status" value="1"/>
</dbReference>
<dbReference type="InterPro" id="IPR003018">
    <property type="entry name" value="GAF"/>
</dbReference>
<dbReference type="PROSITE" id="PS50112">
    <property type="entry name" value="PAS"/>
    <property type="match status" value="2"/>
</dbReference>
<evidence type="ECO:0000256" key="2">
    <source>
        <dbReference type="ARBA" id="ARBA00012438"/>
    </source>
</evidence>
<keyword evidence="6" id="KW-0902">Two-component regulatory system</keyword>
<evidence type="ECO:0000256" key="1">
    <source>
        <dbReference type="ARBA" id="ARBA00000085"/>
    </source>
</evidence>
<dbReference type="InterPro" id="IPR013655">
    <property type="entry name" value="PAS_fold_3"/>
</dbReference>
<evidence type="ECO:0000259" key="11">
    <source>
        <dbReference type="PROSITE" id="PS50113"/>
    </source>
</evidence>
<dbReference type="Gene3D" id="3.30.565.10">
    <property type="entry name" value="Histidine kinase-like ATPase, C-terminal domain"/>
    <property type="match status" value="1"/>
</dbReference>
<dbReference type="InterPro" id="IPR000014">
    <property type="entry name" value="PAS"/>
</dbReference>
<dbReference type="SMART" id="SM00091">
    <property type="entry name" value="PAS"/>
    <property type="match status" value="4"/>
</dbReference>
<feature type="compositionally biased region" description="Polar residues" evidence="8">
    <location>
        <begin position="1"/>
        <end position="11"/>
    </location>
</feature>
<sequence length="983" mass="111569">MSGNVQENSPLRPNRHSPSPEDASNPKILNSTELRSLFEAAPDAMVVLDDEGNYVEANQAACELFGLTRDQLLQTSIADFAEPGFDFQQAWDYLLSHGQARGEFRLVRPDGKLRPVDYAATANFSPHRHLSVLRPLSDPSSQLNRLPARQRHLTEILERTSDLIATADAQGSVLFVNQAWQTYFDDSTLENLYISSFHPPWALEIILKQGLPEAQSLGTWRGETAILVQGEEIPVDQLIMYHPGEPGELPFWSTIMRDIRDRKAEEQARQKLTEELQNAQAIAHIGSWSFDVRTQALTWSPETFRILGLDPKKGEPTFPELVNLIHPSDKTLFVTRVNAACDQGQPQTFDYRIVRSQGEIGYMSNRIEVERQDGEVIRLFGTILDISDRKSAELELERFFNISLDLFCISEFSGKFRKVNPSWERILGYEISELESLNFLDLIHPEDVSKTVNTMACLAKNQPVSEFVNRYRTKAGDYRYIEWLAAPEGNLIYSAARDITERRVTEAEVQELLRRTQISSNITRAIRNSLDLEVIVQNAVSAIFREVEVDICTFGWCRQLESSNGTSPQIELTVLVQKKHPQIKDWLGTHVLDGFGIVYESIIQNQPYYLNSVDDCPDAGFQSICDETGVDSYCCLPICTINGHWGIFELARIRDHAHWDEDEMELLKEISNQIAIAIQQAELYQEAQRKQEELSRAYRELQDTQVQLVQAEKMSSLGQLVAGIAHEINNPVNFIYGNLQYTDEYAEGLLELVKAYQEYYPNPPEAIVQLINDIDLDFLKDDFNKLIRSMRQGATRIRDIVKSLRTFSRLDESDLKAVDLHENIDSTLVILQNRLKGSPTKPEIEVIKNYAKLPSIECYSGLLNQVFMNVFVNAIDAIEQRRANLKPEQKASYQGLITITTQVRTTHEISISIQDNGVGMSRAVREQIFNPFFTTKPVGMGTGMGLPTSYQIISKYHKGELHCHSTPGQGTELMIQLPIKSKS</sequence>
<evidence type="ECO:0000259" key="9">
    <source>
        <dbReference type="PROSITE" id="PS50109"/>
    </source>
</evidence>
<dbReference type="PANTHER" id="PTHR43304">
    <property type="entry name" value="PHYTOCHROME-LIKE PROTEIN CPH1"/>
    <property type="match status" value="1"/>
</dbReference>
<dbReference type="Gene3D" id="2.10.70.100">
    <property type="match status" value="1"/>
</dbReference>